<reference evidence="2" key="1">
    <citation type="submission" date="2020-07" db="EMBL/GenBank/DDBJ databases">
        <title>Multicomponent nature underlies the extraordinary mechanical properties of spider dragline silk.</title>
        <authorList>
            <person name="Kono N."/>
            <person name="Nakamura H."/>
            <person name="Mori M."/>
            <person name="Yoshida Y."/>
            <person name="Ohtoshi R."/>
            <person name="Malay A.D."/>
            <person name="Moran D.A.P."/>
            <person name="Tomita M."/>
            <person name="Numata K."/>
            <person name="Arakawa K."/>
        </authorList>
    </citation>
    <scope>NUCLEOTIDE SEQUENCE</scope>
</reference>
<organism evidence="2 3">
    <name type="scientific">Trichonephila clavata</name>
    <name type="common">Joro spider</name>
    <name type="synonym">Nephila clavata</name>
    <dbReference type="NCBI Taxonomy" id="2740835"/>
    <lineage>
        <taxon>Eukaryota</taxon>
        <taxon>Metazoa</taxon>
        <taxon>Ecdysozoa</taxon>
        <taxon>Arthropoda</taxon>
        <taxon>Chelicerata</taxon>
        <taxon>Arachnida</taxon>
        <taxon>Araneae</taxon>
        <taxon>Araneomorphae</taxon>
        <taxon>Entelegynae</taxon>
        <taxon>Araneoidea</taxon>
        <taxon>Nephilidae</taxon>
        <taxon>Trichonephila</taxon>
    </lineage>
</organism>
<dbReference type="EMBL" id="BMAO01010237">
    <property type="protein sequence ID" value="GFQ65788.1"/>
    <property type="molecule type" value="Genomic_DNA"/>
</dbReference>
<proteinExistence type="predicted"/>
<name>A0A8X6FRV3_TRICU</name>
<feature type="compositionally biased region" description="Polar residues" evidence="1">
    <location>
        <begin position="107"/>
        <end position="116"/>
    </location>
</feature>
<evidence type="ECO:0000256" key="1">
    <source>
        <dbReference type="SAM" id="MobiDB-lite"/>
    </source>
</evidence>
<feature type="compositionally biased region" description="Basic and acidic residues" evidence="1">
    <location>
        <begin position="43"/>
        <end position="65"/>
    </location>
</feature>
<evidence type="ECO:0000313" key="2">
    <source>
        <dbReference type="EMBL" id="GFQ65788.1"/>
    </source>
</evidence>
<accession>A0A8X6FRV3</accession>
<feature type="region of interest" description="Disordered" evidence="1">
    <location>
        <begin position="88"/>
        <end position="116"/>
    </location>
</feature>
<gene>
    <name evidence="2" type="ORF">TNCT_628211</name>
</gene>
<keyword evidence="3" id="KW-1185">Reference proteome</keyword>
<sequence>MTNASIGASQFFGVCRKTERCPAYLDHTKARQLRSVSTGNGDRFGKKEHSRHGDAVIETEQRTDPVPRGCYRTHASVLINGVPSSRKNSILSAKAPRERVRKKEKMYQQSKQSPII</sequence>
<dbReference type="AlphaFoldDB" id="A0A8X6FRV3"/>
<comment type="caution">
    <text evidence="2">The sequence shown here is derived from an EMBL/GenBank/DDBJ whole genome shotgun (WGS) entry which is preliminary data.</text>
</comment>
<feature type="region of interest" description="Disordered" evidence="1">
    <location>
        <begin position="34"/>
        <end position="69"/>
    </location>
</feature>
<dbReference type="Proteomes" id="UP000887116">
    <property type="component" value="Unassembled WGS sequence"/>
</dbReference>
<evidence type="ECO:0000313" key="3">
    <source>
        <dbReference type="Proteomes" id="UP000887116"/>
    </source>
</evidence>
<protein>
    <submittedName>
        <fullName evidence="2">Uncharacterized protein</fullName>
    </submittedName>
</protein>